<protein>
    <submittedName>
        <fullName evidence="2">Uncharacterized protein</fullName>
    </submittedName>
</protein>
<dbReference type="EMBL" id="CP059488">
    <property type="protein sequence ID" value="QQD71935.1"/>
    <property type="molecule type" value="Genomic_DNA"/>
</dbReference>
<organism evidence="2 3">
    <name type="scientific">Acidithiobacillus ferrivorans</name>
    <dbReference type="NCBI Taxonomy" id="160808"/>
    <lineage>
        <taxon>Bacteria</taxon>
        <taxon>Pseudomonadati</taxon>
        <taxon>Pseudomonadota</taxon>
        <taxon>Acidithiobacillia</taxon>
        <taxon>Acidithiobacillales</taxon>
        <taxon>Acidithiobacillaceae</taxon>
        <taxon>Acidithiobacillus</taxon>
    </lineage>
</organism>
<dbReference type="RefSeq" id="WP_198660117.1">
    <property type="nucleotide sequence ID" value="NZ_CP059488.1"/>
</dbReference>
<sequence length="322" mass="36075">MSDQKWAVPMSSDDQATASYAHSRPEMPKPLSLGQLLALESRIKQGLPTSEHERQQHAAAQEAFKSVMRGFQERYASIMEQWRPALIKLPDVFQQVGQWHKAISDRLAPVFAGMTVALSEMPPKLQSALGENGWYLDGELGISDLWHLEELLLAGEIVHVDLILTQHYEDRLQDIEDHLIKVLPNREKILRAALAAHRRGEFELSVPVLLAQSDGACLDLTGYHFFMKDRATGRPKASLHVTASARDAFSMAMLSPLANVLPINASGGDRNRRIQDQGLTGWRELNRHLVLHGESFDYGTQVNSLKAVSLINYLVDFLSVRL</sequence>
<evidence type="ECO:0000313" key="3">
    <source>
        <dbReference type="Proteomes" id="UP000595420"/>
    </source>
</evidence>
<feature type="region of interest" description="Disordered" evidence="1">
    <location>
        <begin position="1"/>
        <end position="28"/>
    </location>
</feature>
<proteinExistence type="predicted"/>
<evidence type="ECO:0000313" key="2">
    <source>
        <dbReference type="EMBL" id="QQD71935.1"/>
    </source>
</evidence>
<accession>A0A7T5BGU8</accession>
<dbReference type="AlphaFoldDB" id="A0A7T5BGU8"/>
<name>A0A7T5BGU8_9PROT</name>
<gene>
    <name evidence="2" type="ORF">H2515_10910</name>
</gene>
<dbReference type="Proteomes" id="UP000595420">
    <property type="component" value="Chromosome"/>
</dbReference>
<evidence type="ECO:0000256" key="1">
    <source>
        <dbReference type="SAM" id="MobiDB-lite"/>
    </source>
</evidence>
<reference evidence="2 3" key="1">
    <citation type="submission" date="2020-07" db="EMBL/GenBank/DDBJ databases">
        <title>Complete genome sequence analysis of Acidithiobacillus ferrivorans XJFY6S-08 reveals extreme environmental adaptation to alpine acid mine drainage.</title>
        <authorList>
            <person name="Yan L."/>
            <person name="Ni Y."/>
        </authorList>
    </citation>
    <scope>NUCLEOTIDE SEQUENCE [LARGE SCALE GENOMIC DNA]</scope>
    <source>
        <strain evidence="2 3">XJFY6S-08</strain>
    </source>
</reference>